<dbReference type="EMBL" id="JACGCM010002030">
    <property type="protein sequence ID" value="KAF6145776.1"/>
    <property type="molecule type" value="Genomic_DNA"/>
</dbReference>
<accession>A0A7J7LSZ0</accession>
<sequence length="79" mass="9155">MIWDSNMDNGLIESLVESIKTWKKSGRAWWDESVWEPTKNVIFNKSQKVVRKSHMMSRLRTLQNGLKGSNELLNKSGFG</sequence>
<evidence type="ECO:0000259" key="1">
    <source>
        <dbReference type="Pfam" id="PF12776"/>
    </source>
</evidence>
<dbReference type="AlphaFoldDB" id="A0A7J7LSZ0"/>
<dbReference type="Proteomes" id="UP000541444">
    <property type="component" value="Unassembled WGS sequence"/>
</dbReference>
<evidence type="ECO:0000313" key="3">
    <source>
        <dbReference type="Proteomes" id="UP000541444"/>
    </source>
</evidence>
<name>A0A7J7LSZ0_9MAGN</name>
<gene>
    <name evidence="2" type="ORF">GIB67_016225</name>
</gene>
<dbReference type="InterPro" id="IPR024752">
    <property type="entry name" value="Myb/SANT-like_dom"/>
</dbReference>
<evidence type="ECO:0000313" key="2">
    <source>
        <dbReference type="EMBL" id="KAF6145776.1"/>
    </source>
</evidence>
<protein>
    <recommendedName>
        <fullName evidence="1">Myb/SANT-like domain-containing protein</fullName>
    </recommendedName>
</protein>
<keyword evidence="3" id="KW-1185">Reference proteome</keyword>
<reference evidence="2 3" key="1">
    <citation type="journal article" date="2020" name="IScience">
        <title>Genome Sequencing of the Endangered Kingdonia uniflora (Circaeasteraceae, Ranunculales) Reveals Potential Mechanisms of Evolutionary Specialization.</title>
        <authorList>
            <person name="Sun Y."/>
            <person name="Deng T."/>
            <person name="Zhang A."/>
            <person name="Moore M.J."/>
            <person name="Landis J.B."/>
            <person name="Lin N."/>
            <person name="Zhang H."/>
            <person name="Zhang X."/>
            <person name="Huang J."/>
            <person name="Zhang X."/>
            <person name="Sun H."/>
            <person name="Wang H."/>
        </authorList>
    </citation>
    <scope>NUCLEOTIDE SEQUENCE [LARGE SCALE GENOMIC DNA]</scope>
    <source>
        <strain evidence="2">TB1705</strain>
        <tissue evidence="2">Leaf</tissue>
    </source>
</reference>
<comment type="caution">
    <text evidence="2">The sequence shown here is derived from an EMBL/GenBank/DDBJ whole genome shotgun (WGS) entry which is preliminary data.</text>
</comment>
<feature type="domain" description="Myb/SANT-like" evidence="1">
    <location>
        <begin position="3"/>
        <end position="78"/>
    </location>
</feature>
<proteinExistence type="predicted"/>
<organism evidence="2 3">
    <name type="scientific">Kingdonia uniflora</name>
    <dbReference type="NCBI Taxonomy" id="39325"/>
    <lineage>
        <taxon>Eukaryota</taxon>
        <taxon>Viridiplantae</taxon>
        <taxon>Streptophyta</taxon>
        <taxon>Embryophyta</taxon>
        <taxon>Tracheophyta</taxon>
        <taxon>Spermatophyta</taxon>
        <taxon>Magnoliopsida</taxon>
        <taxon>Ranunculales</taxon>
        <taxon>Circaeasteraceae</taxon>
        <taxon>Kingdonia</taxon>
    </lineage>
</organism>
<dbReference type="Pfam" id="PF12776">
    <property type="entry name" value="Myb_DNA-bind_3"/>
    <property type="match status" value="1"/>
</dbReference>